<evidence type="ECO:0000259" key="2">
    <source>
        <dbReference type="PROSITE" id="PS50112"/>
    </source>
</evidence>
<dbReference type="SMART" id="SM00091">
    <property type="entry name" value="PAS"/>
    <property type="match status" value="1"/>
</dbReference>
<dbReference type="Pfam" id="PF13426">
    <property type="entry name" value="PAS_9"/>
    <property type="match status" value="1"/>
</dbReference>
<keyword evidence="1" id="KW-0472">Membrane</keyword>
<dbReference type="Proteomes" id="UP000289555">
    <property type="component" value="Chromosome"/>
</dbReference>
<dbReference type="NCBIfam" id="TIGR00229">
    <property type="entry name" value="sensory_box"/>
    <property type="match status" value="1"/>
</dbReference>
<reference evidence="4" key="1">
    <citation type="journal article" date="2019" name="Microbiol. Resour. Announc.">
        <title>Complete Genome Sequence of Halomonas olivaria, a Moderately Halophilic Bacterium Isolated from Olive Processing Effluents, Obtained by Nanopore Sequencing.</title>
        <authorList>
            <person name="Nagata S."/>
            <person name="Ii K.M."/>
            <person name="Tsukimi T."/>
            <person name="Miura M.C."/>
            <person name="Galipon J."/>
            <person name="Arakawa K."/>
        </authorList>
    </citation>
    <scope>NUCLEOTIDE SEQUENCE [LARGE SCALE GENOMIC DNA]</scope>
    <source>
        <strain evidence="4">TYRC17</strain>
    </source>
</reference>
<name>A0ABM7GSA5_9GAMM</name>
<dbReference type="PROSITE" id="PS50112">
    <property type="entry name" value="PAS"/>
    <property type="match status" value="1"/>
</dbReference>
<organism evidence="3 4">
    <name type="scientific">Vreelandella olivaria</name>
    <dbReference type="NCBI Taxonomy" id="390919"/>
    <lineage>
        <taxon>Bacteria</taxon>
        <taxon>Pseudomonadati</taxon>
        <taxon>Pseudomonadota</taxon>
        <taxon>Gammaproteobacteria</taxon>
        <taxon>Oceanospirillales</taxon>
        <taxon>Halomonadaceae</taxon>
        <taxon>Vreelandella</taxon>
    </lineage>
</organism>
<dbReference type="CDD" id="cd12915">
    <property type="entry name" value="PDC2_DGC_like"/>
    <property type="match status" value="1"/>
</dbReference>
<evidence type="ECO:0000313" key="4">
    <source>
        <dbReference type="Proteomes" id="UP000289555"/>
    </source>
</evidence>
<accession>A0ABM7GSA5</accession>
<dbReference type="InterPro" id="IPR035965">
    <property type="entry name" value="PAS-like_dom_sf"/>
</dbReference>
<keyword evidence="1" id="KW-0812">Transmembrane</keyword>
<proteinExistence type="predicted"/>
<protein>
    <recommendedName>
        <fullName evidence="2">PAS domain-containing protein</fullName>
    </recommendedName>
</protein>
<feature type="transmembrane region" description="Helical" evidence="1">
    <location>
        <begin position="189"/>
        <end position="209"/>
    </location>
</feature>
<evidence type="ECO:0000313" key="3">
    <source>
        <dbReference type="EMBL" id="BBI53693.1"/>
    </source>
</evidence>
<dbReference type="EMBL" id="AP019416">
    <property type="protein sequence ID" value="BBI53693.1"/>
    <property type="molecule type" value="Genomic_DNA"/>
</dbReference>
<dbReference type="Gene3D" id="3.30.450.20">
    <property type="entry name" value="PAS domain"/>
    <property type="match status" value="3"/>
</dbReference>
<sequence length="320" mass="35414">MVDEIAVLSAEGRVLASGRGNRKADVDISETVFFNAFKQPGQEELITPLYWSDSDQRYYLYHGRRLESSSGEFAGVVISSIVPEVFADALEQMSVYDGESIALVDPGLKFIARYPLPDVPFSIGSQIESPETAEWLTRGESAWSINIESPIDGRKRLFRMLRVGEYPMLAVVGVDLHELLSAWRQRALILMLVTAVIALLGAWGVRHYLNRLALAHQLRQRIEEREQARAEAQIAAAAFQTHLGILITDPRGTILKVNETFSRITGYSEAEIVGNNPRMFSSGLQNATFTGVYGSVLSKPVTGKARYGTSVRMVNCFPSG</sequence>
<dbReference type="CDD" id="cd12914">
    <property type="entry name" value="PDC1_DGC_like"/>
    <property type="match status" value="1"/>
</dbReference>
<feature type="domain" description="PAS" evidence="2">
    <location>
        <begin position="230"/>
        <end position="276"/>
    </location>
</feature>
<keyword evidence="1" id="KW-1133">Transmembrane helix</keyword>
<dbReference type="SUPFAM" id="SSF55785">
    <property type="entry name" value="PYP-like sensor domain (PAS domain)"/>
    <property type="match status" value="1"/>
</dbReference>
<gene>
    <name evidence="3" type="ORF">HORIV_61140</name>
</gene>
<keyword evidence="4" id="KW-1185">Reference proteome</keyword>
<evidence type="ECO:0000256" key="1">
    <source>
        <dbReference type="SAM" id="Phobius"/>
    </source>
</evidence>
<dbReference type="CDD" id="cd00130">
    <property type="entry name" value="PAS"/>
    <property type="match status" value="1"/>
</dbReference>
<dbReference type="InterPro" id="IPR000014">
    <property type="entry name" value="PAS"/>
</dbReference>